<protein>
    <submittedName>
        <fullName evidence="2">Uncharacterized protein</fullName>
    </submittedName>
</protein>
<dbReference type="AlphaFoldDB" id="A0A059Q292"/>
<feature type="region of interest" description="Disordered" evidence="1">
    <location>
        <begin position="105"/>
        <end position="126"/>
    </location>
</feature>
<dbReference type="PANTHER" id="PTHR34708:SF5">
    <property type="entry name" value="DUF295 DOMAIN-CONTAINING PROTEIN"/>
    <property type="match status" value="1"/>
</dbReference>
<dbReference type="EMBL" id="KF184788">
    <property type="protein sequence ID" value="AGT17190.1"/>
    <property type="molecule type" value="Genomic_DNA"/>
</dbReference>
<gene>
    <name evidence="2" type="ORF">SHCRBa_161_F21_R_80</name>
</gene>
<feature type="region of interest" description="Disordered" evidence="1">
    <location>
        <begin position="254"/>
        <end position="274"/>
    </location>
</feature>
<proteinExistence type="predicted"/>
<reference evidence="2" key="1">
    <citation type="submission" date="2013-05" db="EMBL/GenBank/DDBJ databases">
        <title>Building the sugarcane genome for biotechnology and identifying evolutionary trends.</title>
        <authorList>
            <person name="De Setta N."/>
            <person name="Monteiro-Vitorello C.B."/>
            <person name="Metcalfe C.J."/>
            <person name="Cruz G.M.Q."/>
            <person name="Del Bem L.E."/>
            <person name="Vicentini R."/>
            <person name="Nogueira F.T.S."/>
            <person name="Campos R.A."/>
            <person name="Nunes S.L."/>
            <person name="Turrini P.C.G."/>
            <person name="Vieira A.P."/>
            <person name="Cruz E.A.O."/>
            <person name="Correa T.C.S."/>
            <person name="Hotta C.T."/>
            <person name="de Mello-Varani A."/>
            <person name="Vautrin S."/>
            <person name="Trindade A.S."/>
            <person name="Vilela M.M."/>
            <person name="Horta C.L."/>
            <person name="Sato P.M."/>
            <person name="de Andrade R.F."/>
            <person name="Nishiyama M.Y."/>
            <person name="Cardoso-Silva C.B."/>
            <person name="Scortecci K.C."/>
            <person name="Garcia A.A.F."/>
            <person name="Carneiro M.S."/>
            <person name="Kim C."/>
            <person name="Paterson A.H."/>
            <person name="Berges H."/>
            <person name="D'Hont A."/>
            <person name="de-Souza A.P."/>
            <person name="Souza G.M."/>
            <person name="Vincentz M."/>
            <person name="Kitajima J.P."/>
            <person name="Van Sluys M.-A."/>
        </authorList>
    </citation>
    <scope>NUCLEOTIDE SEQUENCE</scope>
</reference>
<organism evidence="2">
    <name type="scientific">Saccharum hybrid cultivar R570</name>
    <dbReference type="NCBI Taxonomy" id="131158"/>
    <lineage>
        <taxon>Eukaryota</taxon>
        <taxon>Viridiplantae</taxon>
        <taxon>Streptophyta</taxon>
        <taxon>Embryophyta</taxon>
        <taxon>Tracheophyta</taxon>
        <taxon>Spermatophyta</taxon>
        <taxon>Magnoliopsida</taxon>
        <taxon>Liliopsida</taxon>
        <taxon>Poales</taxon>
        <taxon>Poaceae</taxon>
        <taxon>PACMAD clade</taxon>
        <taxon>Panicoideae</taxon>
        <taxon>Andropogonodae</taxon>
        <taxon>Andropogoneae</taxon>
        <taxon>Saccharinae</taxon>
        <taxon>Saccharum</taxon>
        <taxon>Saccharum officinarum species complex</taxon>
    </lineage>
</organism>
<feature type="compositionally biased region" description="Pro residues" evidence="1">
    <location>
        <begin position="262"/>
        <end position="274"/>
    </location>
</feature>
<sequence>MPGVDVFVLRFDPGNWPRSPCWSVVGAKDLRDDALFMGLNDAAMVRDEGVSANSVYYWDGLRRGDYEAVVYSMVTGASVRWPAVSTGGVSSPAWYFLPPGDTQRVEAEAPEVEDTSGEATSPELDEEELDHSAHCLKKTMSLLGRSASAARHRTPSNAARDCTPSNVARDRTPPSATRHRAPPALCRHPPRRCRRAPPCRSCRSPRAHRAPLPPLAVGTLCTARAARRRLRRAAPAARREHNAHCLSCLPAVTPRRSSRSPAGPPLAAPPTPCRLPPTSSAFAALAHTRSAALWPSPPPSWRSLLTST</sequence>
<evidence type="ECO:0000313" key="2">
    <source>
        <dbReference type="EMBL" id="AGT17190.1"/>
    </source>
</evidence>
<evidence type="ECO:0000256" key="1">
    <source>
        <dbReference type="SAM" id="MobiDB-lite"/>
    </source>
</evidence>
<name>A0A059Q292_9POAL</name>
<dbReference type="PANTHER" id="PTHR34708">
    <property type="entry name" value="OS07G0440000 PROTEIN"/>
    <property type="match status" value="1"/>
</dbReference>
<accession>A0A059Q292</accession>
<feature type="region of interest" description="Disordered" evidence="1">
    <location>
        <begin position="147"/>
        <end position="189"/>
    </location>
</feature>